<dbReference type="InterPro" id="IPR016155">
    <property type="entry name" value="Mopterin_synth/thiamin_S_b"/>
</dbReference>
<protein>
    <submittedName>
        <fullName evidence="1">MoaD/ThiS family protein</fullName>
    </submittedName>
</protein>
<comment type="caution">
    <text evidence="1">The sequence shown here is derived from an EMBL/GenBank/DDBJ whole genome shotgun (WGS) entry which is preliminary data.</text>
</comment>
<sequence length="95" mass="10600">MRVELFGPLRSAAGLRELSLKVEGRLRLREVLGLLDERVRRHVVDDHGNPQPGVLILVNGADVRYMSWLDTEIGDEDVLSLIPSIHGGWDACSSR</sequence>
<dbReference type="PANTHER" id="PTHR38031:SF1">
    <property type="entry name" value="SULFUR CARRIER PROTEIN CYSO"/>
    <property type="match status" value="1"/>
</dbReference>
<dbReference type="Gene3D" id="3.10.20.30">
    <property type="match status" value="1"/>
</dbReference>
<dbReference type="AlphaFoldDB" id="A0A7J3VRM9"/>
<gene>
    <name evidence="1" type="ORF">ENM31_00520</name>
</gene>
<dbReference type="InterPro" id="IPR012675">
    <property type="entry name" value="Beta-grasp_dom_sf"/>
</dbReference>
<dbReference type="EMBL" id="DRXH01000021">
    <property type="protein sequence ID" value="HHM43767.1"/>
    <property type="molecule type" value="Genomic_DNA"/>
</dbReference>
<reference evidence="1" key="1">
    <citation type="journal article" date="2020" name="mSystems">
        <title>Genome- and Community-Level Interaction Insights into Carbon Utilization and Element Cycling Functions of Hydrothermarchaeota in Hydrothermal Sediment.</title>
        <authorList>
            <person name="Zhou Z."/>
            <person name="Liu Y."/>
            <person name="Xu W."/>
            <person name="Pan J."/>
            <person name="Luo Z.H."/>
            <person name="Li M."/>
        </authorList>
    </citation>
    <scope>NUCLEOTIDE SEQUENCE [LARGE SCALE GENOMIC DNA]</scope>
    <source>
        <strain evidence="1">SpSt-1074</strain>
    </source>
</reference>
<organism evidence="1">
    <name type="scientific">Caldiarchaeum subterraneum</name>
    <dbReference type="NCBI Taxonomy" id="311458"/>
    <lineage>
        <taxon>Archaea</taxon>
        <taxon>Nitrososphaerota</taxon>
        <taxon>Candidatus Caldarchaeales</taxon>
        <taxon>Candidatus Caldarchaeaceae</taxon>
        <taxon>Candidatus Caldarchaeum</taxon>
    </lineage>
</organism>
<dbReference type="PANTHER" id="PTHR38031">
    <property type="entry name" value="SULFUR CARRIER PROTEIN SLR0821-RELATED"/>
    <property type="match status" value="1"/>
</dbReference>
<evidence type="ECO:0000313" key="1">
    <source>
        <dbReference type="EMBL" id="HHM43767.1"/>
    </source>
</evidence>
<dbReference type="Pfam" id="PF02597">
    <property type="entry name" value="ThiS"/>
    <property type="match status" value="1"/>
</dbReference>
<accession>A0A7J3VRM9</accession>
<dbReference type="SUPFAM" id="SSF54285">
    <property type="entry name" value="MoaD/ThiS"/>
    <property type="match status" value="1"/>
</dbReference>
<dbReference type="InterPro" id="IPR003749">
    <property type="entry name" value="ThiS/MoaD-like"/>
</dbReference>
<name>A0A7J3VRM9_CALS0</name>
<dbReference type="InterPro" id="IPR052045">
    <property type="entry name" value="Sulfur_Carrier/Prot_Modifier"/>
</dbReference>
<dbReference type="CDD" id="cd17040">
    <property type="entry name" value="Ubl_MoaD_like"/>
    <property type="match status" value="1"/>
</dbReference>
<proteinExistence type="predicted"/>